<accession>A0A4R2T8J9</accession>
<protein>
    <submittedName>
        <fullName evidence="1">Uncharacterized protein</fullName>
    </submittedName>
</protein>
<dbReference type="EMBL" id="SLYC01000047">
    <property type="protein sequence ID" value="TCP97194.1"/>
    <property type="molecule type" value="Genomic_DNA"/>
</dbReference>
<evidence type="ECO:0000313" key="2">
    <source>
        <dbReference type="Proteomes" id="UP000295504"/>
    </source>
</evidence>
<reference evidence="1 2" key="1">
    <citation type="submission" date="2019-03" db="EMBL/GenBank/DDBJ databases">
        <title>Genomic Encyclopedia of Type Strains, Phase IV (KMG-IV): sequencing the most valuable type-strain genomes for metagenomic binning, comparative biology and taxonomic classification.</title>
        <authorList>
            <person name="Goeker M."/>
        </authorList>
    </citation>
    <scope>NUCLEOTIDE SEQUENCE [LARGE SCALE GENOMIC DNA]</scope>
    <source>
        <strain evidence="1 2">DSM 100013</strain>
    </source>
</reference>
<comment type="caution">
    <text evidence="1">The sequence shown here is derived from an EMBL/GenBank/DDBJ whole genome shotgun (WGS) entry which is preliminary data.</text>
</comment>
<dbReference type="AlphaFoldDB" id="A0A4R2T8J9"/>
<dbReference type="Proteomes" id="UP000295504">
    <property type="component" value="Unassembled WGS sequence"/>
</dbReference>
<organism evidence="1 2">
    <name type="scientific">Serpentinicella alkaliphila</name>
    <dbReference type="NCBI Taxonomy" id="1734049"/>
    <lineage>
        <taxon>Bacteria</taxon>
        <taxon>Bacillati</taxon>
        <taxon>Bacillota</taxon>
        <taxon>Clostridia</taxon>
        <taxon>Peptostreptococcales</taxon>
        <taxon>Natronincolaceae</taxon>
        <taxon>Serpentinicella</taxon>
    </lineage>
</organism>
<proteinExistence type="predicted"/>
<gene>
    <name evidence="1" type="ORF">EDD79_104722</name>
</gene>
<name>A0A4R2T8J9_9FIRM</name>
<dbReference type="RefSeq" id="WP_132849508.1">
    <property type="nucleotide sequence ID" value="NZ_CP058648.1"/>
</dbReference>
<dbReference type="InterPro" id="IPR028994">
    <property type="entry name" value="Integrin_alpha_N"/>
</dbReference>
<dbReference type="SUPFAM" id="SSF69318">
    <property type="entry name" value="Integrin alpha N-terminal domain"/>
    <property type="match status" value="1"/>
</dbReference>
<keyword evidence="2" id="KW-1185">Reference proteome</keyword>
<evidence type="ECO:0000313" key="1">
    <source>
        <dbReference type="EMBL" id="TCP97194.1"/>
    </source>
</evidence>
<sequence length="246" mass="27960">MFQHIHNNLNYLAPIILSSAIGDVNGDRVPDKVYLTGVKTMDSLFIQKITLVIQDGQTGIVNYVPLKSDSGYNPTLFLGDFTGNKVDDIFISIASGGSGGIMYYYIYSYLHNKPNLLFDYNIFNDLYKYKVTYENYYKIRVTNTTLGTEFIIDISNRDKSYLEEIYDPSGKLKAPIEGFVSPLSGLYPVDYDSDRVYELLAYQRISGQYAADALGYVQTIMKWNHLHFTLVDQFVAILGNKVTVIY</sequence>
<dbReference type="OrthoDB" id="1653343at2"/>